<accession>A0ABP7IG31</accession>
<keyword evidence="1" id="KW-1133">Transmembrane helix</keyword>
<feature type="transmembrane region" description="Helical" evidence="1">
    <location>
        <begin position="21"/>
        <end position="42"/>
    </location>
</feature>
<dbReference type="Proteomes" id="UP001501821">
    <property type="component" value="Unassembled WGS sequence"/>
</dbReference>
<protein>
    <recommendedName>
        <fullName evidence="4">DUF2530 domain-containing protein</fullName>
    </recommendedName>
</protein>
<evidence type="ECO:0000313" key="3">
    <source>
        <dbReference type="Proteomes" id="UP001501821"/>
    </source>
</evidence>
<evidence type="ECO:0000313" key="2">
    <source>
        <dbReference type="EMBL" id="GAA3817480.1"/>
    </source>
</evidence>
<evidence type="ECO:0000256" key="1">
    <source>
        <dbReference type="SAM" id="Phobius"/>
    </source>
</evidence>
<sequence length="88" mass="9469">MAELETHGESTPPTTGFHRISIGHLVMGTAFLGLSVVWLLVAGLDLVDLRDAHWLLPLPWLVAGAVGLAATTLRGRFPAADRRTDRAD</sequence>
<evidence type="ECO:0008006" key="4">
    <source>
        <dbReference type="Google" id="ProtNLM"/>
    </source>
</evidence>
<comment type="caution">
    <text evidence="2">The sequence shown here is derived from an EMBL/GenBank/DDBJ whole genome shotgun (WGS) entry which is preliminary data.</text>
</comment>
<proteinExistence type="predicted"/>
<gene>
    <name evidence="2" type="ORF">GCM10022242_19270</name>
</gene>
<dbReference type="RefSeq" id="WP_344774745.1">
    <property type="nucleotide sequence ID" value="NZ_BAABAH010000005.1"/>
</dbReference>
<feature type="transmembrane region" description="Helical" evidence="1">
    <location>
        <begin position="54"/>
        <end position="73"/>
    </location>
</feature>
<organism evidence="2 3">
    <name type="scientific">Nocardioides panacisoli</name>
    <dbReference type="NCBI Taxonomy" id="627624"/>
    <lineage>
        <taxon>Bacteria</taxon>
        <taxon>Bacillati</taxon>
        <taxon>Actinomycetota</taxon>
        <taxon>Actinomycetes</taxon>
        <taxon>Propionibacteriales</taxon>
        <taxon>Nocardioidaceae</taxon>
        <taxon>Nocardioides</taxon>
    </lineage>
</organism>
<keyword evidence="1" id="KW-0472">Membrane</keyword>
<keyword evidence="1" id="KW-0812">Transmembrane</keyword>
<keyword evidence="3" id="KW-1185">Reference proteome</keyword>
<name>A0ABP7IG31_9ACTN</name>
<reference evidence="3" key="1">
    <citation type="journal article" date="2019" name="Int. J. Syst. Evol. Microbiol.">
        <title>The Global Catalogue of Microorganisms (GCM) 10K type strain sequencing project: providing services to taxonomists for standard genome sequencing and annotation.</title>
        <authorList>
            <consortium name="The Broad Institute Genomics Platform"/>
            <consortium name="The Broad Institute Genome Sequencing Center for Infectious Disease"/>
            <person name="Wu L."/>
            <person name="Ma J."/>
        </authorList>
    </citation>
    <scope>NUCLEOTIDE SEQUENCE [LARGE SCALE GENOMIC DNA]</scope>
    <source>
        <strain evidence="3">JCM 16953</strain>
    </source>
</reference>
<dbReference type="EMBL" id="BAABAH010000005">
    <property type="protein sequence ID" value="GAA3817480.1"/>
    <property type="molecule type" value="Genomic_DNA"/>
</dbReference>